<name>K0STX2_THAOC</name>
<evidence type="ECO:0000259" key="5">
    <source>
        <dbReference type="SMART" id="SM00451"/>
    </source>
</evidence>
<organism evidence="6 7">
    <name type="scientific">Thalassiosira oceanica</name>
    <name type="common">Marine diatom</name>
    <dbReference type="NCBI Taxonomy" id="159749"/>
    <lineage>
        <taxon>Eukaryota</taxon>
        <taxon>Sar</taxon>
        <taxon>Stramenopiles</taxon>
        <taxon>Ochrophyta</taxon>
        <taxon>Bacillariophyta</taxon>
        <taxon>Coscinodiscophyceae</taxon>
        <taxon>Thalassiosirophycidae</taxon>
        <taxon>Thalassiosirales</taxon>
        <taxon>Thalassiosiraceae</taxon>
        <taxon>Thalassiosira</taxon>
    </lineage>
</organism>
<evidence type="ECO:0000313" key="7">
    <source>
        <dbReference type="Proteomes" id="UP000266841"/>
    </source>
</evidence>
<dbReference type="EMBL" id="AGNL01009498">
    <property type="protein sequence ID" value="EJK69833.1"/>
    <property type="molecule type" value="Genomic_DNA"/>
</dbReference>
<dbReference type="InterPro" id="IPR040023">
    <property type="entry name" value="WBP4"/>
</dbReference>
<reference evidence="6 7" key="1">
    <citation type="journal article" date="2012" name="Genome Biol.">
        <title>Genome and low-iron response of an oceanic diatom adapted to chronic iron limitation.</title>
        <authorList>
            <person name="Lommer M."/>
            <person name="Specht M."/>
            <person name="Roy A.S."/>
            <person name="Kraemer L."/>
            <person name="Andreson R."/>
            <person name="Gutowska M.A."/>
            <person name="Wolf J."/>
            <person name="Bergner S.V."/>
            <person name="Schilhabel M.B."/>
            <person name="Klostermeier U.C."/>
            <person name="Beiko R.G."/>
            <person name="Rosenstiel P."/>
            <person name="Hippler M."/>
            <person name="Laroche J."/>
        </authorList>
    </citation>
    <scope>NUCLEOTIDE SEQUENCE [LARGE SCALE GENOMIC DNA]</scope>
    <source>
        <strain evidence="6 7">CCMP1005</strain>
    </source>
</reference>
<dbReference type="SMART" id="SM00451">
    <property type="entry name" value="ZnF_U1"/>
    <property type="match status" value="1"/>
</dbReference>
<proteinExistence type="predicted"/>
<dbReference type="Pfam" id="PF06220">
    <property type="entry name" value="zf-U1"/>
    <property type="match status" value="1"/>
</dbReference>
<evidence type="ECO:0000256" key="1">
    <source>
        <dbReference type="ARBA" id="ARBA00022723"/>
    </source>
</evidence>
<dbReference type="Proteomes" id="UP000266841">
    <property type="component" value="Unassembled WGS sequence"/>
</dbReference>
<feature type="region of interest" description="Disordered" evidence="4">
    <location>
        <begin position="57"/>
        <end position="80"/>
    </location>
</feature>
<dbReference type="Gene3D" id="3.30.160.60">
    <property type="entry name" value="Classic Zinc Finger"/>
    <property type="match status" value="1"/>
</dbReference>
<dbReference type="AlphaFoldDB" id="K0STX2"/>
<comment type="caution">
    <text evidence="6">The sequence shown here is derived from an EMBL/GenBank/DDBJ whole genome shotgun (WGS) entry which is preliminary data.</text>
</comment>
<dbReference type="GO" id="GO:0003723">
    <property type="term" value="F:RNA binding"/>
    <property type="evidence" value="ECO:0007669"/>
    <property type="project" value="TreeGrafter"/>
</dbReference>
<feature type="compositionally biased region" description="Basic and acidic residues" evidence="4">
    <location>
        <begin position="57"/>
        <end position="69"/>
    </location>
</feature>
<evidence type="ECO:0000256" key="3">
    <source>
        <dbReference type="ARBA" id="ARBA00022833"/>
    </source>
</evidence>
<dbReference type="InterPro" id="IPR036236">
    <property type="entry name" value="Znf_C2H2_sf"/>
</dbReference>
<dbReference type="PANTHER" id="PTHR13173:SF10">
    <property type="entry name" value="WW DOMAIN-BINDING PROTEIN 4"/>
    <property type="match status" value="1"/>
</dbReference>
<sequence>MSHAQRKKGGNEPWRNKERHYCSVCNAWMASDRQSILLHENGKKHREAVEFDLKRRREEKSKKEKDKKNLNSLFAKINGA</sequence>
<dbReference type="GO" id="GO:0000398">
    <property type="term" value="P:mRNA splicing, via spliceosome"/>
    <property type="evidence" value="ECO:0007669"/>
    <property type="project" value="InterPro"/>
</dbReference>
<feature type="domain" description="U1-type" evidence="5">
    <location>
        <begin position="17"/>
        <end position="52"/>
    </location>
</feature>
<evidence type="ECO:0000313" key="6">
    <source>
        <dbReference type="EMBL" id="EJK69833.1"/>
    </source>
</evidence>
<evidence type="ECO:0000256" key="2">
    <source>
        <dbReference type="ARBA" id="ARBA00022771"/>
    </source>
</evidence>
<dbReference type="InterPro" id="IPR013085">
    <property type="entry name" value="U1-CZ_Znf_C2H2"/>
</dbReference>
<dbReference type="InterPro" id="IPR003604">
    <property type="entry name" value="Matrin/U1-like-C_Znf_C2H2"/>
</dbReference>
<dbReference type="SUPFAM" id="SSF57667">
    <property type="entry name" value="beta-beta-alpha zinc fingers"/>
    <property type="match status" value="1"/>
</dbReference>
<keyword evidence="3" id="KW-0862">Zinc</keyword>
<keyword evidence="7" id="KW-1185">Reference proteome</keyword>
<gene>
    <name evidence="6" type="ORF">THAOC_08872</name>
</gene>
<dbReference type="OrthoDB" id="191651at2759"/>
<protein>
    <recommendedName>
        <fullName evidence="5">U1-type domain-containing protein</fullName>
    </recommendedName>
</protein>
<evidence type="ECO:0000256" key="4">
    <source>
        <dbReference type="SAM" id="MobiDB-lite"/>
    </source>
</evidence>
<keyword evidence="2" id="KW-0863">Zinc-finger</keyword>
<keyword evidence="1" id="KW-0479">Metal-binding</keyword>
<feature type="non-terminal residue" evidence="6">
    <location>
        <position position="80"/>
    </location>
</feature>
<dbReference type="GO" id="GO:0071011">
    <property type="term" value="C:precatalytic spliceosome"/>
    <property type="evidence" value="ECO:0007669"/>
    <property type="project" value="TreeGrafter"/>
</dbReference>
<dbReference type="PANTHER" id="PTHR13173">
    <property type="entry name" value="WW DOMAIN BINDING PROTEIN 4"/>
    <property type="match status" value="1"/>
</dbReference>
<accession>K0STX2</accession>
<dbReference type="GO" id="GO:0008270">
    <property type="term" value="F:zinc ion binding"/>
    <property type="evidence" value="ECO:0007669"/>
    <property type="project" value="UniProtKB-KW"/>
</dbReference>